<dbReference type="Proteomes" id="UP001161094">
    <property type="component" value="Unassembled WGS sequence"/>
</dbReference>
<dbReference type="Pfam" id="PF20249">
    <property type="entry name" value="VasX_N"/>
    <property type="match status" value="1"/>
</dbReference>
<keyword evidence="1" id="KW-1133">Transmembrane helix</keyword>
<protein>
    <recommendedName>
        <fullName evidence="2">Toxin VasX N-terminal region domain-containing protein</fullName>
    </recommendedName>
</protein>
<accession>A0AA42LTT4</accession>
<evidence type="ECO:0000313" key="3">
    <source>
        <dbReference type="EMBL" id="MDH0739333.1"/>
    </source>
</evidence>
<evidence type="ECO:0000313" key="4">
    <source>
        <dbReference type="Proteomes" id="UP001161094"/>
    </source>
</evidence>
<evidence type="ECO:0000256" key="1">
    <source>
        <dbReference type="SAM" id="Phobius"/>
    </source>
</evidence>
<keyword evidence="1" id="KW-0812">Transmembrane</keyword>
<sequence>MGSHADSFTNQIRLAVLETTAVPMDTCRACERGGMPILLLRDAPLPPTSSSPFDPEQDRVRIDMQAGKYRILREGYVYVLLDQEIWHAYQVTADGHMRQYDPYRMPRGSPKPLSQSCTSEGHDVRASFIHIDTKVHKEAWIAFSQDRWPEPVLDAYKAQRAPSARFVKVDLTALRETPPAILHGLKFADGFLTDHVWEYRYDGVDFGSRHAVRLRTPRFVPLNDYVDDIAKTQGLPQGVPVLALPDPVGAALEFNQQRHMLINERLAWAGNAERQYLRFTSAALLQIRELEKTWARTQAVQEVDKDIEYRRQHNDHPVLGTRSHLPPVDVPRATETAAKRITTEYHERLEQRYSEPRRKQFQDAHDKEWQRRQTLIDVMANRYVSWLQSLAWLRIARYDYSASDPYSAAAYTKMVAACLDGGPSEATPVDGAELGPTQRLWKSLLENPDSILYQALLAKNARLLEGLHPTFAEGFKANDSGKLYAAIKDVMASQEGEMYLRSSVRDAVGQLQGAMINAMLTMDARAQEQLLPVAATVHQAALLLCERVQMLQVQIELTLGEYQELLTQQMRQEYDKAAKETGKKARALIFSGMLTLPGPAQNQIFKATFWVADTAEGLKNKLTAMSDATAETLEGGWRSVVVGIGGLEPKAHAIAGQLRTTAADAKLRAHTAFVGIRGMANLDLALSMGALFFQQDGLARSLQDLERVMGDQYPEAVAGVAASAVGVVGVGIEATGVGIRSMAQAMEKAAIAEARAVNALTLGKGLIRFGGVTSALSGVVEGVQFGIAAVRAERSGDGEARDSYIYAGILSAASGLAATYAAWASASSLLGPLGWAIALGMLAYAFSISAKGSESTAIEQWARRCYFGHHDETPPIWWNSAKTVPSIPRYASEELEIQKTSAANIDKDIAISALNAALIGMQTDLQFRFAPRSTPLPAIGAGMQWGTTLTYHVKLPMWDPNKSGYAMTLALKRYSPEQIVIAEQHNSPRIGEISDHPKRPGYRIDDQATRRPTRDAGVIGGSLLLDIGEADIEFATLRIKYWPDIADPGGHAEATVIATR</sequence>
<dbReference type="AlphaFoldDB" id="A0AA42LTT4"/>
<feature type="transmembrane region" description="Helical" evidence="1">
    <location>
        <begin position="716"/>
        <end position="739"/>
    </location>
</feature>
<gene>
    <name evidence="3" type="ORF">N5D93_26220</name>
</gene>
<dbReference type="NCBIfam" id="NF041559">
    <property type="entry name" value="BTH_I2691_fam"/>
    <property type="match status" value="1"/>
</dbReference>
<dbReference type="InterPro" id="IPR048126">
    <property type="entry name" value="Toxin_VasX"/>
</dbReference>
<name>A0AA42LTT4_9BURK</name>
<dbReference type="CDD" id="cd20707">
    <property type="entry name" value="MIX_III"/>
    <property type="match status" value="1"/>
</dbReference>
<dbReference type="InterPro" id="IPR046864">
    <property type="entry name" value="VasX_N"/>
</dbReference>
<feature type="transmembrane region" description="Helical" evidence="1">
    <location>
        <begin position="804"/>
        <end position="823"/>
    </location>
</feature>
<feature type="transmembrane region" description="Helical" evidence="1">
    <location>
        <begin position="829"/>
        <end position="846"/>
    </location>
</feature>
<feature type="domain" description="Toxin VasX N-terminal region" evidence="2">
    <location>
        <begin position="27"/>
        <end position="173"/>
    </location>
</feature>
<proteinExistence type="predicted"/>
<evidence type="ECO:0000259" key="2">
    <source>
        <dbReference type="Pfam" id="PF20249"/>
    </source>
</evidence>
<comment type="caution">
    <text evidence="3">The sequence shown here is derived from an EMBL/GenBank/DDBJ whole genome shotgun (WGS) entry which is preliminary data.</text>
</comment>
<dbReference type="EMBL" id="JAOCDZ010000024">
    <property type="protein sequence ID" value="MDH0739333.1"/>
    <property type="molecule type" value="Genomic_DNA"/>
</dbReference>
<dbReference type="RefSeq" id="WP_279997014.1">
    <property type="nucleotide sequence ID" value="NZ_JAOCDZ010000024.1"/>
</dbReference>
<organism evidence="3 4">
    <name type="scientific">Achromobacter spanius</name>
    <dbReference type="NCBI Taxonomy" id="217203"/>
    <lineage>
        <taxon>Bacteria</taxon>
        <taxon>Pseudomonadati</taxon>
        <taxon>Pseudomonadota</taxon>
        <taxon>Betaproteobacteria</taxon>
        <taxon>Burkholderiales</taxon>
        <taxon>Alcaligenaceae</taxon>
        <taxon>Achromobacter</taxon>
    </lineage>
</organism>
<reference evidence="3" key="1">
    <citation type="submission" date="2022-09" db="EMBL/GenBank/DDBJ databases">
        <title>Intensive care unit water sources are persistently colonized with multi-drug resistant bacteria and are the site of extensive horizontal gene transfer of antibiotic resistance genes.</title>
        <authorList>
            <person name="Diorio-Toth L."/>
        </authorList>
    </citation>
    <scope>NUCLEOTIDE SEQUENCE</scope>
    <source>
        <strain evidence="3">GD03843</strain>
    </source>
</reference>
<keyword evidence="1" id="KW-0472">Membrane</keyword>